<evidence type="ECO:0000256" key="1">
    <source>
        <dbReference type="SAM" id="Phobius"/>
    </source>
</evidence>
<keyword evidence="3" id="KW-1185">Reference proteome</keyword>
<feature type="transmembrane region" description="Helical" evidence="1">
    <location>
        <begin position="80"/>
        <end position="102"/>
    </location>
</feature>
<dbReference type="EMBL" id="MJMI01000077">
    <property type="protein sequence ID" value="OLQ94171.1"/>
    <property type="molecule type" value="Genomic_DNA"/>
</dbReference>
<keyword evidence="1" id="KW-0812">Transmembrane</keyword>
<evidence type="ECO:0000313" key="3">
    <source>
        <dbReference type="Proteomes" id="UP000186206"/>
    </source>
</evidence>
<dbReference type="Pfam" id="PF10688">
    <property type="entry name" value="Imp-YgjV"/>
    <property type="match status" value="1"/>
</dbReference>
<feature type="transmembrane region" description="Helical" evidence="1">
    <location>
        <begin position="49"/>
        <end position="68"/>
    </location>
</feature>
<evidence type="ECO:0000313" key="2">
    <source>
        <dbReference type="EMBL" id="OLQ94171.1"/>
    </source>
</evidence>
<protein>
    <submittedName>
        <fullName evidence="2">Permease</fullName>
    </submittedName>
</protein>
<organism evidence="2 3">
    <name type="scientific">Vibrio ponticus</name>
    <dbReference type="NCBI Taxonomy" id="265668"/>
    <lineage>
        <taxon>Bacteria</taxon>
        <taxon>Pseudomonadati</taxon>
        <taxon>Pseudomonadota</taxon>
        <taxon>Gammaproteobacteria</taxon>
        <taxon>Vibrionales</taxon>
        <taxon>Vibrionaceae</taxon>
        <taxon>Vibrio</taxon>
    </lineage>
</organism>
<proteinExistence type="predicted"/>
<dbReference type="PIRSF" id="PIRSF011443">
    <property type="entry name" value="YgjV"/>
    <property type="match status" value="1"/>
</dbReference>
<feature type="transmembrane region" description="Helical" evidence="1">
    <location>
        <begin position="153"/>
        <end position="171"/>
    </location>
</feature>
<feature type="transmembrane region" description="Helical" evidence="1">
    <location>
        <begin position="108"/>
        <end position="124"/>
    </location>
</feature>
<dbReference type="Proteomes" id="UP000186206">
    <property type="component" value="Unassembled WGS sequence"/>
</dbReference>
<gene>
    <name evidence="2" type="ORF">BIY21_09200</name>
</gene>
<dbReference type="InterPro" id="IPR019629">
    <property type="entry name" value="Uncharacterised_HI1736/YgjV"/>
</dbReference>
<sequence length="181" mass="20019">MKVGIFSEPFSIAQLFGLLSFALGLSTFYQKDDRRLKIVMLTLNLNHLIHYLLMGSSVSALSSLLSAFRTATAIYLTPQWLSPKWAAAFFVIASTLFGLSIADSIWDLWPILGTAIGSYAVFMLQGIKMRLAFLVGASCWLINNIMLGSIGGTLLELSAISVNLFTITRLIRDQKRMMVES</sequence>
<keyword evidence="1" id="KW-0472">Membrane</keyword>
<accession>A0ABX3FN44</accession>
<dbReference type="RefSeq" id="WP_075648789.1">
    <property type="nucleotide sequence ID" value="NZ_AP019658.1"/>
</dbReference>
<reference evidence="2 3" key="1">
    <citation type="submission" date="2016-09" db="EMBL/GenBank/DDBJ databases">
        <title>Genomic Taxonomy of the Vibrionaceae.</title>
        <authorList>
            <person name="Gonzalez-Castillo A."/>
            <person name="Gomez-Gil B."/>
            <person name="Enciso-Ibarra K."/>
        </authorList>
    </citation>
    <scope>NUCLEOTIDE SEQUENCE [LARGE SCALE GENOMIC DNA]</scope>
    <source>
        <strain evidence="2 3">CAIM 1731</strain>
    </source>
</reference>
<dbReference type="InterPro" id="IPR026267">
    <property type="entry name" value="YgjV"/>
</dbReference>
<feature type="transmembrane region" description="Helical" evidence="1">
    <location>
        <begin position="12"/>
        <end position="29"/>
    </location>
</feature>
<name>A0ABX3FN44_9VIBR</name>
<keyword evidence="1" id="KW-1133">Transmembrane helix</keyword>
<comment type="caution">
    <text evidence="2">The sequence shown here is derived from an EMBL/GenBank/DDBJ whole genome shotgun (WGS) entry which is preliminary data.</text>
</comment>